<dbReference type="AlphaFoldDB" id="A0A423PV63"/>
<dbReference type="PANTHER" id="PTHR36178:SF1">
    <property type="entry name" value="SODIUM_GLUTAMATE SYMPORTER"/>
    <property type="match status" value="1"/>
</dbReference>
<dbReference type="PANTHER" id="PTHR36178">
    <property type="entry name" value="SLR0625 PROTEIN"/>
    <property type="match status" value="1"/>
</dbReference>
<gene>
    <name evidence="2" type="ORF">SAOR_03260</name>
</gene>
<dbReference type="Proteomes" id="UP000283993">
    <property type="component" value="Unassembled WGS sequence"/>
</dbReference>
<reference evidence="2 3" key="1">
    <citation type="submission" date="2013-10" db="EMBL/GenBank/DDBJ databases">
        <title>Salinisphaera orenii MK-B5 Genome Sequencing.</title>
        <authorList>
            <person name="Lai Q."/>
            <person name="Li C."/>
            <person name="Shao Z."/>
        </authorList>
    </citation>
    <scope>NUCLEOTIDE SEQUENCE [LARGE SCALE GENOMIC DNA]</scope>
    <source>
        <strain evidence="2 3">MK-B5</strain>
    </source>
</reference>
<keyword evidence="1" id="KW-0812">Transmembrane</keyword>
<feature type="transmembrane region" description="Helical" evidence="1">
    <location>
        <begin position="83"/>
        <end position="103"/>
    </location>
</feature>
<name>A0A423PV63_9GAMM</name>
<proteinExistence type="predicted"/>
<organism evidence="2 3">
    <name type="scientific">Salinisphaera orenii MK-B5</name>
    <dbReference type="NCBI Taxonomy" id="856730"/>
    <lineage>
        <taxon>Bacteria</taxon>
        <taxon>Pseudomonadati</taxon>
        <taxon>Pseudomonadota</taxon>
        <taxon>Gammaproteobacteria</taxon>
        <taxon>Salinisphaerales</taxon>
        <taxon>Salinisphaeraceae</taxon>
        <taxon>Salinisphaera</taxon>
    </lineage>
</organism>
<feature type="transmembrane region" description="Helical" evidence="1">
    <location>
        <begin position="329"/>
        <end position="348"/>
    </location>
</feature>
<feature type="transmembrane region" description="Helical" evidence="1">
    <location>
        <begin position="35"/>
        <end position="57"/>
    </location>
</feature>
<comment type="caution">
    <text evidence="2">The sequence shown here is derived from an EMBL/GenBank/DDBJ whole genome shotgun (WGS) entry which is preliminary data.</text>
</comment>
<feature type="transmembrane region" description="Helical" evidence="1">
    <location>
        <begin position="250"/>
        <end position="268"/>
    </location>
</feature>
<dbReference type="EMBL" id="AYKH01000004">
    <property type="protein sequence ID" value="ROO29483.1"/>
    <property type="molecule type" value="Genomic_DNA"/>
</dbReference>
<dbReference type="InterPro" id="IPR004445">
    <property type="entry name" value="GltS"/>
</dbReference>
<dbReference type="GO" id="GO:0016020">
    <property type="term" value="C:membrane"/>
    <property type="evidence" value="ECO:0007669"/>
    <property type="project" value="InterPro"/>
</dbReference>
<feature type="transmembrane region" description="Helical" evidence="1">
    <location>
        <begin position="449"/>
        <end position="470"/>
    </location>
</feature>
<feature type="transmembrane region" description="Helical" evidence="1">
    <location>
        <begin position="115"/>
        <end position="141"/>
    </location>
</feature>
<keyword evidence="1" id="KW-1133">Transmembrane helix</keyword>
<protein>
    <submittedName>
        <fullName evidence="2">Sodium:glutamate symporter</fullName>
    </submittedName>
</protein>
<dbReference type="RefSeq" id="WP_123630199.1">
    <property type="nucleotide sequence ID" value="NZ_AYKH01000004.1"/>
</dbReference>
<dbReference type="GO" id="GO:0015813">
    <property type="term" value="P:L-glutamate transmembrane transport"/>
    <property type="evidence" value="ECO:0007669"/>
    <property type="project" value="InterPro"/>
</dbReference>
<evidence type="ECO:0000313" key="2">
    <source>
        <dbReference type="EMBL" id="ROO29483.1"/>
    </source>
</evidence>
<feature type="transmembrane region" description="Helical" evidence="1">
    <location>
        <begin position="180"/>
        <end position="204"/>
    </location>
</feature>
<accession>A0A423PV63</accession>
<feature type="transmembrane region" description="Helical" evidence="1">
    <location>
        <begin position="6"/>
        <end position="23"/>
    </location>
</feature>
<keyword evidence="3" id="KW-1185">Reference proteome</keyword>
<feature type="transmembrane region" description="Helical" evidence="1">
    <location>
        <begin position="354"/>
        <end position="373"/>
    </location>
</feature>
<evidence type="ECO:0000256" key="1">
    <source>
        <dbReference type="SAM" id="Phobius"/>
    </source>
</evidence>
<evidence type="ECO:0000313" key="3">
    <source>
        <dbReference type="Proteomes" id="UP000283993"/>
    </source>
</evidence>
<sequence>MTADWIGFSLLMLAILLYAGKWMRMHWRPAQQLFLPASILAGAIGLLLGPGVLGAIMRTVGGEEAPLAQGAIPESMLDVWSDLPGLLINVVFATLLLGVPLPKWKRVWGLAGPQLAFGVTLGAGQYVIGILIAAFILAPFFGLPLMAGALIEIGFEGGHGTAAGLQETFAELGFADGADLAVGMATVGVISGIVFGIILINWGVRTGKSAVLDKAVDSIPHHQRRGLVSEDERPLSAGGMTVRSESIEPLTLHFAFIAMAILIGLGFLEAMAWVESVTWGAGENGVELLGAVPLFPLAMIGGLVVQQLLSRFDRHNLLDRDLMVRIQGFALDLLIAAAIASLSLKVIADNLVPFVLLGLAGIAWNVGMFLWLAPRIIPKYWFERGIGDIGQSMGVTATGLILMKIADPDNKTPAYEAFGYKQMVFEPFFGGGLVTGLALPVIYNFGAWPLFGVMLALVAIGIGSGLFYFAKLEQEP</sequence>
<feature type="transmembrane region" description="Helical" evidence="1">
    <location>
        <begin position="288"/>
        <end position="309"/>
    </location>
</feature>
<feature type="transmembrane region" description="Helical" evidence="1">
    <location>
        <begin position="424"/>
        <end position="443"/>
    </location>
</feature>
<keyword evidence="1" id="KW-0472">Membrane</keyword>
<dbReference type="GO" id="GO:0015501">
    <property type="term" value="F:glutamate:sodium symporter activity"/>
    <property type="evidence" value="ECO:0007669"/>
    <property type="project" value="InterPro"/>
</dbReference>